<organism evidence="1 2">
    <name type="scientific">Nocardia vulneris</name>
    <dbReference type="NCBI Taxonomy" id="1141657"/>
    <lineage>
        <taxon>Bacteria</taxon>
        <taxon>Bacillati</taxon>
        <taxon>Actinomycetota</taxon>
        <taxon>Actinomycetes</taxon>
        <taxon>Mycobacteriales</taxon>
        <taxon>Nocardiaceae</taxon>
        <taxon>Nocardia</taxon>
    </lineage>
</organism>
<sequence>MTFDPCFKLDDVTIERAGYDPRTRKRKDFIADGYSALGCEFARKEQGLLMGSLVTSSSNLTLDEYKDRYGSTATTTSIAGREAVTYQLPGDTTNTTCFLAMKATDGVLQLQLDVNKARTADRPCDLIQGTAESIEPGLPRA</sequence>
<dbReference type="Proteomes" id="UP000031364">
    <property type="component" value="Unassembled WGS sequence"/>
</dbReference>
<name>A0ABR4ZN24_9NOCA</name>
<evidence type="ECO:0000313" key="2">
    <source>
        <dbReference type="Proteomes" id="UP000031364"/>
    </source>
</evidence>
<accession>A0ABR4ZN24</accession>
<keyword evidence="2" id="KW-1185">Reference proteome</keyword>
<dbReference type="Pfam" id="PF12079">
    <property type="entry name" value="DUF3558"/>
    <property type="match status" value="1"/>
</dbReference>
<gene>
    <name evidence="1" type="ORF">FG87_02635</name>
</gene>
<proteinExistence type="predicted"/>
<dbReference type="EMBL" id="JNFP01000002">
    <property type="protein sequence ID" value="KIA66495.1"/>
    <property type="molecule type" value="Genomic_DNA"/>
</dbReference>
<reference evidence="1 2" key="1">
    <citation type="journal article" date="2014" name="Int. J. Syst. Evol. Microbiol.">
        <title>Nocardia vulneris sp. nov., isolated from wounds of human patients in North America.</title>
        <authorList>
            <person name="Lasker B.A."/>
            <person name="Bell M."/>
            <person name="Klenk H.P."/>
            <person name="Sproer C."/>
            <person name="Schumann C."/>
            <person name="Schumann P."/>
            <person name="Brown J.M."/>
        </authorList>
    </citation>
    <scope>NUCLEOTIDE SEQUENCE [LARGE SCALE GENOMIC DNA]</scope>
    <source>
        <strain evidence="1 2">W9851</strain>
    </source>
</reference>
<comment type="caution">
    <text evidence="1">The sequence shown here is derived from an EMBL/GenBank/DDBJ whole genome shotgun (WGS) entry which is preliminary data.</text>
</comment>
<protein>
    <recommendedName>
        <fullName evidence="3">DUF3558 domain-containing protein</fullName>
    </recommendedName>
</protein>
<dbReference type="InterPro" id="IPR024520">
    <property type="entry name" value="DUF3558"/>
</dbReference>
<evidence type="ECO:0008006" key="3">
    <source>
        <dbReference type="Google" id="ProtNLM"/>
    </source>
</evidence>
<evidence type="ECO:0000313" key="1">
    <source>
        <dbReference type="EMBL" id="KIA66495.1"/>
    </source>
</evidence>